<comment type="caution">
    <text evidence="3">The sequence shown here is derived from an EMBL/GenBank/DDBJ whole genome shotgun (WGS) entry which is preliminary data.</text>
</comment>
<dbReference type="AlphaFoldDB" id="A0AAV7IHT5"/>
<evidence type="ECO:0000313" key="4">
    <source>
        <dbReference type="Proteomes" id="UP000826195"/>
    </source>
</evidence>
<accession>A0AAV7IHT5</accession>
<keyword evidence="2" id="KW-0812">Transmembrane</keyword>
<feature type="region of interest" description="Disordered" evidence="1">
    <location>
        <begin position="58"/>
        <end position="86"/>
    </location>
</feature>
<sequence>MNLCDWINMKSRKSSVFLFGIIIGLGLAGFFVYILSIKPEWNDEIINNWAKWPLRFDESTTGSQSSTGNSQKPGQNAGNDGNSVTT</sequence>
<reference evidence="3 4" key="1">
    <citation type="journal article" date="2021" name="J. Hered.">
        <title>A chromosome-level genome assembly of the parasitoid wasp, Cotesia glomerata (Hymenoptera: Braconidae).</title>
        <authorList>
            <person name="Pinto B.J."/>
            <person name="Weis J.J."/>
            <person name="Gamble T."/>
            <person name="Ode P.J."/>
            <person name="Paul R."/>
            <person name="Zaspel J.M."/>
        </authorList>
    </citation>
    <scope>NUCLEOTIDE SEQUENCE [LARGE SCALE GENOMIC DNA]</scope>
    <source>
        <strain evidence="3">CgM1</strain>
    </source>
</reference>
<dbReference type="Proteomes" id="UP000826195">
    <property type="component" value="Unassembled WGS sequence"/>
</dbReference>
<gene>
    <name evidence="3" type="ORF">KQX54_012531</name>
</gene>
<dbReference type="EMBL" id="JAHXZJ010000374">
    <property type="protein sequence ID" value="KAH0561081.1"/>
    <property type="molecule type" value="Genomic_DNA"/>
</dbReference>
<evidence type="ECO:0000313" key="3">
    <source>
        <dbReference type="EMBL" id="KAH0561081.1"/>
    </source>
</evidence>
<evidence type="ECO:0000256" key="2">
    <source>
        <dbReference type="SAM" id="Phobius"/>
    </source>
</evidence>
<organism evidence="3 4">
    <name type="scientific">Cotesia glomerata</name>
    <name type="common">Lepidopteran parasitic wasp</name>
    <name type="synonym">Apanteles glomeratus</name>
    <dbReference type="NCBI Taxonomy" id="32391"/>
    <lineage>
        <taxon>Eukaryota</taxon>
        <taxon>Metazoa</taxon>
        <taxon>Ecdysozoa</taxon>
        <taxon>Arthropoda</taxon>
        <taxon>Hexapoda</taxon>
        <taxon>Insecta</taxon>
        <taxon>Pterygota</taxon>
        <taxon>Neoptera</taxon>
        <taxon>Endopterygota</taxon>
        <taxon>Hymenoptera</taxon>
        <taxon>Apocrita</taxon>
        <taxon>Ichneumonoidea</taxon>
        <taxon>Braconidae</taxon>
        <taxon>Microgastrinae</taxon>
        <taxon>Cotesia</taxon>
    </lineage>
</organism>
<name>A0AAV7IHT5_COTGL</name>
<feature type="compositionally biased region" description="Polar residues" evidence="1">
    <location>
        <begin position="72"/>
        <end position="86"/>
    </location>
</feature>
<keyword evidence="2" id="KW-1133">Transmembrane helix</keyword>
<evidence type="ECO:0000256" key="1">
    <source>
        <dbReference type="SAM" id="MobiDB-lite"/>
    </source>
</evidence>
<feature type="compositionally biased region" description="Low complexity" evidence="1">
    <location>
        <begin position="59"/>
        <end position="71"/>
    </location>
</feature>
<keyword evidence="2" id="KW-0472">Membrane</keyword>
<proteinExistence type="predicted"/>
<feature type="transmembrane region" description="Helical" evidence="2">
    <location>
        <begin position="16"/>
        <end position="35"/>
    </location>
</feature>
<protein>
    <submittedName>
        <fullName evidence="3">Uncharacterized protein</fullName>
    </submittedName>
</protein>
<keyword evidence="4" id="KW-1185">Reference proteome</keyword>